<dbReference type="Gene3D" id="3.40.50.300">
    <property type="entry name" value="P-loop containing nucleotide triphosphate hydrolases"/>
    <property type="match status" value="1"/>
</dbReference>
<keyword evidence="2" id="KW-0378">Hydrolase</keyword>
<accession>A0A4Y2LY21</accession>
<evidence type="ECO:0000256" key="2">
    <source>
        <dbReference type="ARBA" id="ARBA00022801"/>
    </source>
</evidence>
<dbReference type="Proteomes" id="UP000499080">
    <property type="component" value="Unassembled WGS sequence"/>
</dbReference>
<dbReference type="EMBL" id="BGPR01006520">
    <property type="protein sequence ID" value="GBN19691.1"/>
    <property type="molecule type" value="Genomic_DNA"/>
</dbReference>
<keyword evidence="3" id="KW-0067">ATP-binding</keyword>
<dbReference type="PANTHER" id="PTHR35372:SF2">
    <property type="entry name" value="SF3 HELICASE DOMAIN-CONTAINING PROTEIN"/>
    <property type="match status" value="1"/>
</dbReference>
<dbReference type="OrthoDB" id="6433234at2759"/>
<protein>
    <recommendedName>
        <fullName evidence="5">SF3 helicase domain-containing protein</fullName>
    </recommendedName>
</protein>
<keyword evidence="1" id="KW-0547">Nucleotide-binding</keyword>
<dbReference type="InterPro" id="IPR006725">
    <property type="entry name" value="PIF2"/>
</dbReference>
<organism evidence="6 7">
    <name type="scientific">Araneus ventricosus</name>
    <name type="common">Orbweaver spider</name>
    <name type="synonym">Epeira ventricosa</name>
    <dbReference type="NCBI Taxonomy" id="182803"/>
    <lineage>
        <taxon>Eukaryota</taxon>
        <taxon>Metazoa</taxon>
        <taxon>Ecdysozoa</taxon>
        <taxon>Arthropoda</taxon>
        <taxon>Chelicerata</taxon>
        <taxon>Arachnida</taxon>
        <taxon>Araneae</taxon>
        <taxon>Araneomorphae</taxon>
        <taxon>Entelegynae</taxon>
        <taxon>Araneoidea</taxon>
        <taxon>Araneidae</taxon>
        <taxon>Araneus</taxon>
    </lineage>
</organism>
<dbReference type="PANTHER" id="PTHR35372">
    <property type="entry name" value="ATP BINDING PROTEIN-RELATED"/>
    <property type="match status" value="1"/>
</dbReference>
<evidence type="ECO:0000313" key="7">
    <source>
        <dbReference type="Proteomes" id="UP000499080"/>
    </source>
</evidence>
<dbReference type="Pfam" id="PF04631">
    <property type="entry name" value="PIF2"/>
    <property type="match status" value="1"/>
</dbReference>
<gene>
    <name evidence="6" type="ORF">AVEN_261776_1</name>
</gene>
<evidence type="ECO:0000256" key="3">
    <source>
        <dbReference type="ARBA" id="ARBA00022840"/>
    </source>
</evidence>
<evidence type="ECO:0000259" key="5">
    <source>
        <dbReference type="PROSITE" id="PS51206"/>
    </source>
</evidence>
<evidence type="ECO:0000256" key="1">
    <source>
        <dbReference type="ARBA" id="ARBA00022741"/>
    </source>
</evidence>
<feature type="domain" description="SF3 helicase" evidence="5">
    <location>
        <begin position="992"/>
        <end position="1150"/>
    </location>
</feature>
<dbReference type="GO" id="GO:0016787">
    <property type="term" value="F:hydrolase activity"/>
    <property type="evidence" value="ECO:0007669"/>
    <property type="project" value="UniProtKB-KW"/>
</dbReference>
<dbReference type="InterPro" id="IPR051620">
    <property type="entry name" value="ORF904-like_C"/>
</dbReference>
<keyword evidence="4" id="KW-0732">Signal</keyword>
<reference evidence="6 7" key="1">
    <citation type="journal article" date="2019" name="Sci. Rep.">
        <title>Orb-weaving spider Araneus ventricosus genome elucidates the spidroin gene catalogue.</title>
        <authorList>
            <person name="Kono N."/>
            <person name="Nakamura H."/>
            <person name="Ohtoshi R."/>
            <person name="Moran D.A.P."/>
            <person name="Shinohara A."/>
            <person name="Yoshida Y."/>
            <person name="Fujiwara M."/>
            <person name="Mori M."/>
            <person name="Tomita M."/>
            <person name="Arakawa K."/>
        </authorList>
    </citation>
    <scope>NUCLEOTIDE SEQUENCE [LARGE SCALE GENOMIC DNA]</scope>
</reference>
<dbReference type="InterPro" id="IPR027417">
    <property type="entry name" value="P-loop_NTPase"/>
</dbReference>
<proteinExistence type="predicted"/>
<evidence type="ECO:0000256" key="4">
    <source>
        <dbReference type="SAM" id="SignalP"/>
    </source>
</evidence>
<dbReference type="InterPro" id="IPR045455">
    <property type="entry name" value="NrS-1_pol-like_helicase"/>
</dbReference>
<comment type="caution">
    <text evidence="6">The sequence shown here is derived from an EMBL/GenBank/DDBJ whole genome shotgun (WGS) entry which is preliminary data.</text>
</comment>
<dbReference type="Pfam" id="PF19263">
    <property type="entry name" value="DUF5906"/>
    <property type="match status" value="1"/>
</dbReference>
<name>A0A4Y2LY21_ARAVE</name>
<evidence type="ECO:0000313" key="6">
    <source>
        <dbReference type="EMBL" id="GBN19691.1"/>
    </source>
</evidence>
<dbReference type="PROSITE" id="PS51206">
    <property type="entry name" value="SF3_HELICASE_1"/>
    <property type="match status" value="1"/>
</dbReference>
<feature type="chain" id="PRO_5021408973" description="SF3 helicase domain-containing protein" evidence="4">
    <location>
        <begin position="21"/>
        <end position="1347"/>
    </location>
</feature>
<dbReference type="InterPro" id="IPR014015">
    <property type="entry name" value="Helicase_SF3_DNA-vir"/>
</dbReference>
<sequence length="1347" mass="155460">MANVKYISLILLLIVLVTLANLFYKPWIYDAQPKVSQFFRNQIASPIARSTCPLYGLKCANDELCDCARMCTNGEFVPFRVLPNEPIFLMDHRLTAGTYCLPKGIGSCNQKTSYHVFSLTGWKCVNRNKSLYNEDVLVACKSERARDAEYNILRDRKENGPAKEIEDPYETLDGKLARFFCQCKSRDLRGHRMVSVLPFTCSEDYCITNIANPATVMGYKGGKCECGVYPHLDPDDEASPCVMERTRVEKDDFIGVVKCMTDDAWEKSPIFCPSGDGVLTFKTPAMGGKSAHHMPSWSTYVHRANTVQEASAFDAFILYSLNGGIFYVKRKEFPSFSYYWCVESKFPPFTLDLASAQQHALIFDLDFHATSVNQISSISLQLLSCIHSTLKLLFLPNVKHFTYVIAARSRGKGLHVHLPEFVISHDDYILLCEHLKTPLGFQEENRGTYSLDILQNVMLAGSNKPDAYPYRPVTMIYVDEKETYRLDVRSTHLSEQLTALKKSFKRVKYNTNSFFRTFLFLEEQQAAQHLRQLMMPVVSLFQPVYKLSFATVIGSMSSESGDLRDIATFTYKRSDELGFVCKGKQLLFDGSHFLKTFQYVRFNAFLMESLETNNAALKRWYERALYALPEKVRCDPAFDKINQTLRENNSKFVHDPNPIKTILEYNRGYYFLPTFYASCKCLNIPSNQMVHRLKPMLDEALHPLLDRLEQLDPSHTQLIMNHLTQQTITFCGNNLCERHARYRDKLKQIVNDSTRAILSVTTPAQMVELLRRLQESHFPIQVMRLSNSLRKASAFIWNCLTESWQEIQADKEKESHMGNLWNAIGTWLEEYRKTGNYGGPDPQVLDRFSIGFVMSTITSDSNMERKTVQMDRHKWFIRTQDGLWDILTGHVGGTVPELFLSDRKLGVEFSRSELSKLFHDSKELEQLYDVLTDHAFFMTYLKALFTDRTDDLYDTLHEMIREELPHLAENTRALSMMHFYVHLCKYTGFERDLLMYLMDVLASVLIATNYERKFFVMKGETSNGKSKLFEILGRVFGGYYHCIQSDNLKPGNSSTNATPDLASTLFNCRIVTTEELEGKLNENRVKQITGNSCVVFRNMYEPSQGGIPTAKLFTTTNNLPDCRATEAFQDRVTAIPFLSKFVNKAPTTTSEQVRLNRFGKEEYVVERSYVGCFLMMVYHLKRYIDIKDGLLHYRDEPPSVVEYTKLYLFNTDVYNQFKTHMDVQVNVNTMTTMSDLRSAVRQFLKNTKNNTTPETDLILKFEEEFSEYRRRSDIQLGSIRYTSILDQENEPLFLENSSLQEGVEARKRSLREMETSQRKKLKKSFETDVVFYENVVIRNLKRVSNEN</sequence>
<dbReference type="GO" id="GO:0005524">
    <property type="term" value="F:ATP binding"/>
    <property type="evidence" value="ECO:0007669"/>
    <property type="project" value="UniProtKB-KW"/>
</dbReference>
<feature type="signal peptide" evidence="4">
    <location>
        <begin position="1"/>
        <end position="20"/>
    </location>
</feature>
<keyword evidence="7" id="KW-1185">Reference proteome</keyword>